<comment type="caution">
    <text evidence="1">The sequence shown here is derived from an EMBL/GenBank/DDBJ whole genome shotgun (WGS) entry which is preliminary data.</text>
</comment>
<keyword evidence="2" id="KW-1185">Reference proteome</keyword>
<proteinExistence type="predicted"/>
<reference evidence="1" key="1">
    <citation type="submission" date="2009-12" db="EMBL/GenBank/DDBJ databases">
        <authorList>
            <person name="Weinstock G."/>
            <person name="Sodergren E."/>
            <person name="Clifton S."/>
            <person name="Fulton L."/>
            <person name="Fulton B."/>
            <person name="Courtney L."/>
            <person name="Fronick C."/>
            <person name="Harrison M."/>
            <person name="Strong C."/>
            <person name="Farmer C."/>
            <person name="Delahaunty K."/>
            <person name="Markovic C."/>
            <person name="Hall O."/>
            <person name="Minx P."/>
            <person name="Tomlinson C."/>
            <person name="Mitreva M."/>
            <person name="Nelson J."/>
            <person name="Hou S."/>
            <person name="Wollam A."/>
            <person name="Pepin K.H."/>
            <person name="Johnson M."/>
            <person name="Bhonagiri V."/>
            <person name="Nash W.E."/>
            <person name="Warren W."/>
            <person name="Chinwalla A."/>
            <person name="Mardis E.R."/>
            <person name="Wilson R.K."/>
        </authorList>
    </citation>
    <scope>NUCLEOTIDE SEQUENCE [LARGE SCALE GENOMIC DNA]</scope>
    <source>
        <strain evidence="1">DSM 4541</strain>
    </source>
</reference>
<protein>
    <submittedName>
        <fullName evidence="1">Uncharacterized protein</fullName>
    </submittedName>
</protein>
<gene>
    <name evidence="1" type="ORF">PROVRUST_05620</name>
</gene>
<dbReference type="STRING" id="500637.PROVRUST_05620"/>
<dbReference type="AlphaFoldDB" id="D1P0B0"/>
<evidence type="ECO:0000313" key="1">
    <source>
        <dbReference type="EMBL" id="EFB73194.1"/>
    </source>
</evidence>
<organism evidence="1 2">
    <name type="scientific">Providencia rustigianii DSM 4541</name>
    <dbReference type="NCBI Taxonomy" id="500637"/>
    <lineage>
        <taxon>Bacteria</taxon>
        <taxon>Pseudomonadati</taxon>
        <taxon>Pseudomonadota</taxon>
        <taxon>Gammaproteobacteria</taxon>
        <taxon>Enterobacterales</taxon>
        <taxon>Morganellaceae</taxon>
        <taxon>Providencia</taxon>
    </lineage>
</organism>
<sequence length="40" mass="4458">MSKVIVAKGTSNLFPLLVSIIKNEYSGKDNVELDELIESY</sequence>
<dbReference type="EMBL" id="ABXV02000016">
    <property type="protein sequence ID" value="EFB73194.1"/>
    <property type="molecule type" value="Genomic_DNA"/>
</dbReference>
<name>D1P0B0_9GAMM</name>
<accession>D1P0B0</accession>
<evidence type="ECO:0000313" key="2">
    <source>
        <dbReference type="Proteomes" id="UP000005512"/>
    </source>
</evidence>
<dbReference type="Proteomes" id="UP000005512">
    <property type="component" value="Unassembled WGS sequence"/>
</dbReference>
<dbReference type="HOGENOM" id="CLU_3294960_0_0_6"/>